<accession>A0A3M2RBY7</accession>
<comment type="caution">
    <text evidence="2">The sequence shown here is derived from an EMBL/GenBank/DDBJ whole genome shotgun (WGS) entry which is preliminary data.</text>
</comment>
<dbReference type="OrthoDB" id="6115415at2"/>
<dbReference type="EMBL" id="QMDL01000003">
    <property type="protein sequence ID" value="RMJ02798.1"/>
    <property type="molecule type" value="Genomic_DNA"/>
</dbReference>
<gene>
    <name evidence="2" type="ORF">DOQ08_02262</name>
</gene>
<organism evidence="2 3">
    <name type="scientific">Marinobacter litoralis</name>
    <dbReference type="NCBI Taxonomy" id="187981"/>
    <lineage>
        <taxon>Bacteria</taxon>
        <taxon>Pseudomonadati</taxon>
        <taxon>Pseudomonadota</taxon>
        <taxon>Gammaproteobacteria</taxon>
        <taxon>Pseudomonadales</taxon>
        <taxon>Marinobacteraceae</taxon>
        <taxon>Marinobacter</taxon>
    </lineage>
</organism>
<evidence type="ECO:0000313" key="2">
    <source>
        <dbReference type="EMBL" id="RMJ02798.1"/>
    </source>
</evidence>
<dbReference type="AlphaFoldDB" id="A0A3M2RBY7"/>
<protein>
    <recommendedName>
        <fullName evidence="1">DUF6969 domain-containing protein</fullName>
    </recommendedName>
</protein>
<dbReference type="RefSeq" id="WP_114335022.1">
    <property type="nucleotide sequence ID" value="NZ_QMDL01000003.1"/>
</dbReference>
<proteinExistence type="predicted"/>
<dbReference type="InterPro" id="IPR054242">
    <property type="entry name" value="DUF6969"/>
</dbReference>
<dbReference type="Proteomes" id="UP000265903">
    <property type="component" value="Unassembled WGS sequence"/>
</dbReference>
<dbReference type="Pfam" id="PF22308">
    <property type="entry name" value="DUF6969"/>
    <property type="match status" value="1"/>
</dbReference>
<evidence type="ECO:0000259" key="1">
    <source>
        <dbReference type="Pfam" id="PF22308"/>
    </source>
</evidence>
<keyword evidence="3" id="KW-1185">Reference proteome</keyword>
<feature type="domain" description="DUF6969" evidence="1">
    <location>
        <begin position="23"/>
        <end position="217"/>
    </location>
</feature>
<sequence length="250" mass="28501">MTEIIRIPELTSLSSRQLATCLAAIDEIRECYRVLKKGGLNIVGEVLKDQGPFYEMDHYPKEDVYDRETASQYYYHAHREDHAEHGHFHLFVRDSALPESAEPVLGPVGEDRVAHLVAISMDAWGYPTDLFTVNRWVTDESWLPAESVIAALDQFAIDHAHPSWPVNRWLTAMVRCFRPHVEALLKHRDTVVNDGQGQALEWVLEDRSLEITGSMPIEVESWAAKLTAEQARRARKDQPFLRALSASAMR</sequence>
<reference evidence="2 3" key="1">
    <citation type="submission" date="2018-08" db="EMBL/GenBank/DDBJ databases">
        <title>Whole Genome Sequence of the Moderate Halophilic Marine Bacterium Marinobacter litoralis Sw-45.</title>
        <authorList>
            <person name="Musa H."/>
        </authorList>
    </citation>
    <scope>NUCLEOTIDE SEQUENCE [LARGE SCALE GENOMIC DNA]</scope>
    <source>
        <strain evidence="2 3">Sw-45</strain>
    </source>
</reference>
<name>A0A3M2RBY7_9GAMM</name>
<evidence type="ECO:0000313" key="3">
    <source>
        <dbReference type="Proteomes" id="UP000265903"/>
    </source>
</evidence>